<evidence type="ECO:0000256" key="4">
    <source>
        <dbReference type="SAM" id="Coils"/>
    </source>
</evidence>
<keyword evidence="7" id="KW-1185">Reference proteome</keyword>
<keyword evidence="4" id="KW-0175">Coiled coil</keyword>
<dbReference type="Pfam" id="PF13088">
    <property type="entry name" value="BNR_2"/>
    <property type="match status" value="1"/>
</dbReference>
<proteinExistence type="inferred from homology"/>
<feature type="domain" description="Sialidase" evidence="5">
    <location>
        <begin position="159"/>
        <end position="484"/>
    </location>
</feature>
<dbReference type="EMBL" id="CP009622">
    <property type="protein sequence ID" value="AIU32028.1"/>
    <property type="molecule type" value="Genomic_DNA"/>
</dbReference>
<reference evidence="6 7" key="1">
    <citation type="journal article" date="2015" name="Genome Announc.">
        <title>Genome Sequence of Corynebacterium ulcerans Strain FRC11.</title>
        <authorList>
            <person name="Benevides Lde J."/>
            <person name="Viana M.V."/>
            <person name="Mariano D.C."/>
            <person name="Rocha Fde S."/>
            <person name="Bagano P.C."/>
            <person name="Folador E.L."/>
            <person name="Pereira F.L."/>
            <person name="Dorella F.A."/>
            <person name="Leal C.A."/>
            <person name="Carvalho A.F."/>
            <person name="Soares Sde C."/>
            <person name="Carneiro A."/>
            <person name="Ramos R."/>
            <person name="Badell-Ocando E."/>
            <person name="Guiso N."/>
            <person name="Silva A."/>
            <person name="Figueiredo H."/>
            <person name="Azevedo V."/>
            <person name="Guimaraes L.C."/>
        </authorList>
    </citation>
    <scope>NUCLEOTIDE SEQUENCE [LARGE SCALE GENOMIC DNA]</scope>
    <source>
        <strain evidence="7">FRC0011</strain>
    </source>
</reference>
<dbReference type="InterPro" id="IPR026856">
    <property type="entry name" value="Sialidase_fam"/>
</dbReference>
<comment type="similarity">
    <text evidence="2">Belongs to the glycosyl hydrolase 33 family.</text>
</comment>
<dbReference type="InterPro" id="IPR011040">
    <property type="entry name" value="Sialidase"/>
</dbReference>
<evidence type="ECO:0000256" key="3">
    <source>
        <dbReference type="ARBA" id="ARBA00012733"/>
    </source>
</evidence>
<dbReference type="InterPro" id="IPR036278">
    <property type="entry name" value="Sialidase_sf"/>
</dbReference>
<accession>A0ABN4EF28</accession>
<sequence length="707" mass="76334">MCWLSHFCVFHPSQGRKFPMTDSRRRGTRKALITLTAALALTAQGLAVPTTFAEETPSPATAPLDNNGLFDAAPPAPVARGAVGEGQLPEPNENPVFDVKTLRDVDPAGQRCFRIPAIATAADGTLLVAFDNRYGPDAQSKTWCRDAPYTPGNAKSPKEQTDIEMYRSDDSGETFSGGGFIARGTTDERGLSYTDPALVVDRINGKIFAFFVRGYDQRFFQAGAGVNKGDVDAAIQRRDVQDTVVIESQDNGETWGNMRLISDLTEKIVVKSQGKSAVPGYGRFVTSGSGIQLTYGVHAGRLLVPISVKTKYGSQDRVVNLSIYSDDGGDTWEVGEGIAGDGTFNGDESKLVELSDGRIMMNSKDNDKTRWTAYSSDQGETWSDPVRTVVAPPQFPTKHNTGINVSLIRAYPNAPEGSAAARVLLYSAPIDKRTNHEHNKDGRNNGWVMASCDDGRSWTHGRQIESGRFQYSVMTPMADGNIGMVYETGTFDTGMTLKFAKFNMAWLGADCLSNKALGITDLPDPALAKAIEEAKAATAKAEEATANVVRLTKELEDLEIDREELLEALDKAKAAAQKAITAAEEANAKVKAAEEATAKAEESAAKAEDEAKALAEQLAKVEEELAKSQDQAKVLAEAKEAAEIAQKAAEEALRLEKEKNKTGKDADNTENKGFWQGLLQVLPGLAPIFSFLASLWDGIQKLFGVKA</sequence>
<dbReference type="SUPFAM" id="SSF50939">
    <property type="entry name" value="Sialidases"/>
    <property type="match status" value="1"/>
</dbReference>
<protein>
    <recommendedName>
        <fullName evidence="3">exo-alpha-sialidase</fullName>
        <ecNumber evidence="3">3.2.1.18</ecNumber>
    </recommendedName>
</protein>
<dbReference type="PANTHER" id="PTHR10628">
    <property type="entry name" value="SIALIDASE"/>
    <property type="match status" value="1"/>
</dbReference>
<evidence type="ECO:0000313" key="6">
    <source>
        <dbReference type="EMBL" id="AIU32028.1"/>
    </source>
</evidence>
<organism evidence="6 7">
    <name type="scientific">Corynebacterium ramonii</name>
    <dbReference type="NCBI Taxonomy" id="3026968"/>
    <lineage>
        <taxon>Bacteria</taxon>
        <taxon>Bacillati</taxon>
        <taxon>Actinomycetota</taxon>
        <taxon>Actinomycetes</taxon>
        <taxon>Mycobacteriales</taxon>
        <taxon>Corynebacteriaceae</taxon>
        <taxon>Corynebacterium</taxon>
    </lineage>
</organism>
<dbReference type="Proteomes" id="UP000029910">
    <property type="component" value="Chromosome"/>
</dbReference>
<dbReference type="EC" id="3.2.1.18" evidence="3"/>
<evidence type="ECO:0000313" key="7">
    <source>
        <dbReference type="Proteomes" id="UP000029910"/>
    </source>
</evidence>
<dbReference type="PANTHER" id="PTHR10628:SF30">
    <property type="entry name" value="EXO-ALPHA-SIALIDASE"/>
    <property type="match status" value="1"/>
</dbReference>
<name>A0ABN4EF28_9CORY</name>
<evidence type="ECO:0000256" key="2">
    <source>
        <dbReference type="ARBA" id="ARBA00009348"/>
    </source>
</evidence>
<dbReference type="CDD" id="cd15482">
    <property type="entry name" value="Sialidase_non-viral"/>
    <property type="match status" value="1"/>
</dbReference>
<evidence type="ECO:0000256" key="1">
    <source>
        <dbReference type="ARBA" id="ARBA00000427"/>
    </source>
</evidence>
<comment type="catalytic activity">
    <reaction evidence="1">
        <text>Hydrolysis of alpha-(2-&gt;3)-, alpha-(2-&gt;6)-, alpha-(2-&gt;8)- glycosidic linkages of terminal sialic acid residues in oligosaccharides, glycoproteins, glycolipids, colominic acid and synthetic substrates.</text>
        <dbReference type="EC" id="3.2.1.18"/>
    </reaction>
</comment>
<gene>
    <name evidence="6" type="primary">nanH</name>
    <name evidence="6" type="ORF">CulFRC11_0435</name>
</gene>
<feature type="coiled-coil region" evidence="4">
    <location>
        <begin position="527"/>
        <end position="672"/>
    </location>
</feature>
<evidence type="ECO:0000259" key="5">
    <source>
        <dbReference type="Pfam" id="PF13088"/>
    </source>
</evidence>
<dbReference type="Gene3D" id="2.120.10.10">
    <property type="match status" value="1"/>
</dbReference>